<dbReference type="Proteomes" id="UP001302652">
    <property type="component" value="Chromosome 2"/>
</dbReference>
<feature type="chain" id="PRO_5045269580" evidence="1">
    <location>
        <begin position="30"/>
        <end position="190"/>
    </location>
</feature>
<keyword evidence="4" id="KW-1185">Reference proteome</keyword>
<feature type="domain" description="Ysc84 actin-binding" evidence="2">
    <location>
        <begin position="103"/>
        <end position="185"/>
    </location>
</feature>
<keyword evidence="1" id="KW-0732">Signal</keyword>
<sequence>MNRRTFCTSSTLALSAYLAGCTTASSPSAAENQSKRQEIDAGADGTMSRLFSMAQGSSELASKAQGILVFPRVLAAGLVVGAEYGEGTLRVGGTSEGYYRATTASFGLQAGAQSKAIVLMFMTKDALDSFRASKGWTAGVDGSVALLKVGANGRLDTNTGRAPIVGFVLTNAGLMVNVSLEGTKIGKINI</sequence>
<evidence type="ECO:0000313" key="3">
    <source>
        <dbReference type="EMBL" id="WOD16276.1"/>
    </source>
</evidence>
<dbReference type="RefSeq" id="WP_317018836.1">
    <property type="nucleotide sequence ID" value="NZ_CP136512.1"/>
</dbReference>
<proteinExistence type="predicted"/>
<dbReference type="Pfam" id="PF04366">
    <property type="entry name" value="Ysc84"/>
    <property type="match status" value="1"/>
</dbReference>
<feature type="signal peptide" evidence="1">
    <location>
        <begin position="1"/>
        <end position="29"/>
    </location>
</feature>
<evidence type="ECO:0000256" key="1">
    <source>
        <dbReference type="SAM" id="SignalP"/>
    </source>
</evidence>
<evidence type="ECO:0000259" key="2">
    <source>
        <dbReference type="Pfam" id="PF04366"/>
    </source>
</evidence>
<dbReference type="InterPro" id="IPR007461">
    <property type="entry name" value="Ysc84_actin-binding"/>
</dbReference>
<evidence type="ECO:0000313" key="4">
    <source>
        <dbReference type="Proteomes" id="UP001302652"/>
    </source>
</evidence>
<accession>A0ABZ0EGE0</accession>
<reference evidence="3 4" key="1">
    <citation type="submission" date="2023-10" db="EMBL/GenBank/DDBJ databases">
        <title>Surface-active antibiotics is a multifunctional adaptation for post-fire microbes.</title>
        <authorList>
            <person name="Liu M.D."/>
            <person name="Du Y."/>
            <person name="Koupaei S.K."/>
            <person name="Kim N.R."/>
            <person name="Zhang W."/>
            <person name="Traxler M.F."/>
        </authorList>
    </citation>
    <scope>NUCLEOTIDE SEQUENCE [LARGE SCALE GENOMIC DNA]</scope>
    <source>
        <strain evidence="3 4">F3</strain>
    </source>
</reference>
<name>A0ABZ0EGE0_9BURK</name>
<dbReference type="EMBL" id="CP136512">
    <property type="protein sequence ID" value="WOD16276.1"/>
    <property type="molecule type" value="Genomic_DNA"/>
</dbReference>
<gene>
    <name evidence="3" type="ORF">RW095_10120</name>
</gene>
<dbReference type="CDD" id="cd11524">
    <property type="entry name" value="SYLF"/>
    <property type="match status" value="1"/>
</dbReference>
<protein>
    <submittedName>
        <fullName evidence="3">YSC84-related protein</fullName>
    </submittedName>
</protein>
<organism evidence="3 4">
    <name type="scientific">Paraburkholderia kirstenboschensis</name>
    <dbReference type="NCBI Taxonomy" id="1245436"/>
    <lineage>
        <taxon>Bacteria</taxon>
        <taxon>Pseudomonadati</taxon>
        <taxon>Pseudomonadota</taxon>
        <taxon>Betaproteobacteria</taxon>
        <taxon>Burkholderiales</taxon>
        <taxon>Burkholderiaceae</taxon>
        <taxon>Paraburkholderia</taxon>
    </lineage>
</organism>